<feature type="compositionally biased region" description="Basic and acidic residues" evidence="1">
    <location>
        <begin position="201"/>
        <end position="212"/>
    </location>
</feature>
<dbReference type="AlphaFoldDB" id="A0A0C9TCC8"/>
<accession>A0A0C9TCC8</accession>
<feature type="region of interest" description="Disordered" evidence="1">
    <location>
        <begin position="250"/>
        <end position="354"/>
    </location>
</feature>
<reference evidence="2 3" key="1">
    <citation type="submission" date="2014-06" db="EMBL/GenBank/DDBJ databases">
        <authorList>
            <consortium name="DOE Joint Genome Institute"/>
            <person name="Kuo A."/>
            <person name="Kohler A."/>
            <person name="Nagy L.G."/>
            <person name="Floudas D."/>
            <person name="Copeland A."/>
            <person name="Barry K.W."/>
            <person name="Cichocki N."/>
            <person name="Veneault-Fourrey C."/>
            <person name="LaButti K."/>
            <person name="Lindquist E.A."/>
            <person name="Lipzen A."/>
            <person name="Lundell T."/>
            <person name="Morin E."/>
            <person name="Murat C."/>
            <person name="Sun H."/>
            <person name="Tunlid A."/>
            <person name="Henrissat B."/>
            <person name="Grigoriev I.V."/>
            <person name="Hibbett D.S."/>
            <person name="Martin F."/>
            <person name="Nordberg H.P."/>
            <person name="Cantor M.N."/>
            <person name="Hua S.X."/>
        </authorList>
    </citation>
    <scope>NUCLEOTIDE SEQUENCE [LARGE SCALE GENOMIC DNA]</scope>
    <source>
        <strain evidence="2 3">ATCC 200175</strain>
    </source>
</reference>
<name>A0A0C9TCC8_PAXIN</name>
<feature type="compositionally biased region" description="Acidic residues" evidence="1">
    <location>
        <begin position="315"/>
        <end position="333"/>
    </location>
</feature>
<dbReference type="Proteomes" id="UP000053647">
    <property type="component" value="Unassembled WGS sequence"/>
</dbReference>
<feature type="compositionally biased region" description="Polar residues" evidence="1">
    <location>
        <begin position="27"/>
        <end position="38"/>
    </location>
</feature>
<evidence type="ECO:0000313" key="2">
    <source>
        <dbReference type="EMBL" id="KIJ05872.1"/>
    </source>
</evidence>
<feature type="region of interest" description="Disordered" evidence="1">
    <location>
        <begin position="367"/>
        <end position="395"/>
    </location>
</feature>
<feature type="region of interest" description="Disordered" evidence="1">
    <location>
        <begin position="1"/>
        <end position="231"/>
    </location>
</feature>
<keyword evidence="3" id="KW-1185">Reference proteome</keyword>
<reference evidence="3" key="2">
    <citation type="submission" date="2015-01" db="EMBL/GenBank/DDBJ databases">
        <title>Evolutionary Origins and Diversification of the Mycorrhizal Mutualists.</title>
        <authorList>
            <consortium name="DOE Joint Genome Institute"/>
            <consortium name="Mycorrhizal Genomics Consortium"/>
            <person name="Kohler A."/>
            <person name="Kuo A."/>
            <person name="Nagy L.G."/>
            <person name="Floudas D."/>
            <person name="Copeland A."/>
            <person name="Barry K.W."/>
            <person name="Cichocki N."/>
            <person name="Veneault-Fourrey C."/>
            <person name="LaButti K."/>
            <person name="Lindquist E.A."/>
            <person name="Lipzen A."/>
            <person name="Lundell T."/>
            <person name="Morin E."/>
            <person name="Murat C."/>
            <person name="Riley R."/>
            <person name="Ohm R."/>
            <person name="Sun H."/>
            <person name="Tunlid A."/>
            <person name="Henrissat B."/>
            <person name="Grigoriev I.V."/>
            <person name="Hibbett D.S."/>
            <person name="Martin F."/>
        </authorList>
    </citation>
    <scope>NUCLEOTIDE SEQUENCE [LARGE SCALE GENOMIC DNA]</scope>
    <source>
        <strain evidence="3">ATCC 200175</strain>
    </source>
</reference>
<feature type="non-terminal residue" evidence="2">
    <location>
        <position position="1"/>
    </location>
</feature>
<feature type="compositionally biased region" description="Basic and acidic residues" evidence="1">
    <location>
        <begin position="150"/>
        <end position="175"/>
    </location>
</feature>
<gene>
    <name evidence="2" type="ORF">PAXINDRAFT_20898</name>
</gene>
<feature type="compositionally biased region" description="Acidic residues" evidence="1">
    <location>
        <begin position="116"/>
        <end position="132"/>
    </location>
</feature>
<dbReference type="EMBL" id="KN820658">
    <property type="protein sequence ID" value="KIJ05872.1"/>
    <property type="molecule type" value="Genomic_DNA"/>
</dbReference>
<dbReference type="HOGENOM" id="CLU_050631_0_0_1"/>
<organism evidence="2 3">
    <name type="scientific">Paxillus involutus ATCC 200175</name>
    <dbReference type="NCBI Taxonomy" id="664439"/>
    <lineage>
        <taxon>Eukaryota</taxon>
        <taxon>Fungi</taxon>
        <taxon>Dikarya</taxon>
        <taxon>Basidiomycota</taxon>
        <taxon>Agaricomycotina</taxon>
        <taxon>Agaricomycetes</taxon>
        <taxon>Agaricomycetidae</taxon>
        <taxon>Boletales</taxon>
        <taxon>Paxilineae</taxon>
        <taxon>Paxillaceae</taxon>
        <taxon>Paxillus</taxon>
    </lineage>
</organism>
<protein>
    <submittedName>
        <fullName evidence="2">Uncharacterized protein</fullName>
    </submittedName>
</protein>
<sequence length="441" mass="48698">MPPKVKHSKSSTVKSFGPATEEGLRTRSASMKTRSGSLYVTIPSGPRPKPRLKRKDPNAVHLTEEEDFQLTFNRAKRTIGKLPDPQPDDVEATPPAWSNSLEKLQHPSECSKHLEDDDAESAAPDAEDEVEDPPPRSKVNSRRPPTTYTCKDKSKRTSEHSRRLDDDNADHHAPGTEDEEPPPPLLPSRTPRAHPPLQHSRRLDDNDGDDHPPSATLHIESNKDMATGTASHLADETLADVEHVEQLVLLGDATSTNGRATASPRSRSSSLEWPGSDVDFTQIEEHEDPYEVEPETKAFDEDISDDESDAYKPDDDNEDADKVGEEEEEEEEVLLSPKVIQTKGKARTAPSKVQAFCQRGKKKAKRAALLSNLEPTDESDQEAVGRKSKKGPLSKEALAECEEFGREMEERATALAKKFGKKTRSIFAAASLSTLASRKES</sequence>
<evidence type="ECO:0000313" key="3">
    <source>
        <dbReference type="Proteomes" id="UP000053647"/>
    </source>
</evidence>
<evidence type="ECO:0000256" key="1">
    <source>
        <dbReference type="SAM" id="MobiDB-lite"/>
    </source>
</evidence>
<feature type="compositionally biased region" description="Basic and acidic residues" evidence="1">
    <location>
        <begin position="103"/>
        <end position="115"/>
    </location>
</feature>
<proteinExistence type="predicted"/>